<evidence type="ECO:0000313" key="5">
    <source>
        <dbReference type="EMBL" id="MCO8273069.1"/>
    </source>
</evidence>
<evidence type="ECO:0000256" key="1">
    <source>
        <dbReference type="ARBA" id="ARBA00023295"/>
    </source>
</evidence>
<evidence type="ECO:0000256" key="2">
    <source>
        <dbReference type="ARBA" id="ARBA00023326"/>
    </source>
</evidence>
<evidence type="ECO:0000313" key="6">
    <source>
        <dbReference type="Proteomes" id="UP001523369"/>
    </source>
</evidence>
<organism evidence="5 6">
    <name type="scientific">Paractinoplanes aksuensis</name>
    <dbReference type="NCBI Taxonomy" id="2939490"/>
    <lineage>
        <taxon>Bacteria</taxon>
        <taxon>Bacillati</taxon>
        <taxon>Actinomycetota</taxon>
        <taxon>Actinomycetes</taxon>
        <taxon>Micromonosporales</taxon>
        <taxon>Micromonosporaceae</taxon>
        <taxon>Paractinoplanes</taxon>
    </lineage>
</organism>
<feature type="region of interest" description="Disordered" evidence="3">
    <location>
        <begin position="20"/>
        <end position="82"/>
    </location>
</feature>
<reference evidence="5 6" key="1">
    <citation type="submission" date="2022-06" db="EMBL/GenBank/DDBJ databases">
        <title>New Species of the Genus Actinoplanes, ActinopZanes ferrugineus.</title>
        <authorList>
            <person name="Ding P."/>
        </authorList>
    </citation>
    <scope>NUCLEOTIDE SEQUENCE [LARGE SCALE GENOMIC DNA]</scope>
    <source>
        <strain evidence="5 6">TRM88003</strain>
    </source>
</reference>
<feature type="compositionally biased region" description="Polar residues" evidence="3">
    <location>
        <begin position="43"/>
        <end position="60"/>
    </location>
</feature>
<dbReference type="Pfam" id="PF00041">
    <property type="entry name" value="fn3"/>
    <property type="match status" value="1"/>
</dbReference>
<keyword evidence="2" id="KW-0119">Carbohydrate metabolism</keyword>
<dbReference type="EMBL" id="JAMYJR010000023">
    <property type="protein sequence ID" value="MCO8273069.1"/>
    <property type="molecule type" value="Genomic_DNA"/>
</dbReference>
<dbReference type="InterPro" id="IPR003961">
    <property type="entry name" value="FN3_dom"/>
</dbReference>
<dbReference type="InterPro" id="IPR013783">
    <property type="entry name" value="Ig-like_fold"/>
</dbReference>
<dbReference type="InterPro" id="IPR036116">
    <property type="entry name" value="FN3_sf"/>
</dbReference>
<sequence length="194" mass="19932">MRRRRLELVVLAPLLLAGCGSDDKASTTEDQGGGKSWVVVETGSPTTSAAPSRPTGTRSPFPSGFLPLPAGTPTPTPTGTPACPPVKGNVINGADVTTGATSGAVTWYDPATADIVEYRITAISQDSKLGPQRDIGWTVVTPGATCGYRTATVTGLDRGTRYVFSVDMVTSRKGYGNDGTVAATVARSGVVKTS</sequence>
<evidence type="ECO:0000259" key="4">
    <source>
        <dbReference type="SMART" id="SM00060"/>
    </source>
</evidence>
<feature type="domain" description="Fibronectin type-III" evidence="4">
    <location>
        <begin position="84"/>
        <end position="176"/>
    </location>
</feature>
<dbReference type="RefSeq" id="WP_253239157.1">
    <property type="nucleotide sequence ID" value="NZ_JAMYJR010000023.1"/>
</dbReference>
<dbReference type="SUPFAM" id="SSF49265">
    <property type="entry name" value="Fibronectin type III"/>
    <property type="match status" value="1"/>
</dbReference>
<feature type="compositionally biased region" description="Pro residues" evidence="3">
    <location>
        <begin position="70"/>
        <end position="82"/>
    </location>
</feature>
<keyword evidence="6" id="KW-1185">Reference proteome</keyword>
<name>A0ABT1DQF6_9ACTN</name>
<proteinExistence type="predicted"/>
<keyword evidence="2" id="KW-0624">Polysaccharide degradation</keyword>
<gene>
    <name evidence="5" type="ORF">M1L60_20960</name>
</gene>
<accession>A0ABT1DQF6</accession>
<evidence type="ECO:0000256" key="3">
    <source>
        <dbReference type="SAM" id="MobiDB-lite"/>
    </source>
</evidence>
<dbReference type="PROSITE" id="PS51257">
    <property type="entry name" value="PROKAR_LIPOPROTEIN"/>
    <property type="match status" value="1"/>
</dbReference>
<comment type="caution">
    <text evidence="5">The sequence shown here is derived from an EMBL/GenBank/DDBJ whole genome shotgun (WGS) entry which is preliminary data.</text>
</comment>
<protein>
    <submittedName>
        <fullName evidence="5">Fibronectin type III domain-containing protein</fullName>
    </submittedName>
</protein>
<keyword evidence="1" id="KW-0378">Hydrolase</keyword>
<keyword evidence="1" id="KW-0326">Glycosidase</keyword>
<dbReference type="Proteomes" id="UP001523369">
    <property type="component" value="Unassembled WGS sequence"/>
</dbReference>
<dbReference type="Gene3D" id="2.60.40.10">
    <property type="entry name" value="Immunoglobulins"/>
    <property type="match status" value="1"/>
</dbReference>
<dbReference type="SMART" id="SM00060">
    <property type="entry name" value="FN3"/>
    <property type="match status" value="1"/>
</dbReference>